<dbReference type="InterPro" id="IPR013155">
    <property type="entry name" value="M/V/L/I-tRNA-synth_anticd-bd"/>
</dbReference>
<dbReference type="SUPFAM" id="SSF47323">
    <property type="entry name" value="Anticodon-binding domain of a subclass of class I aminoacyl-tRNA synthetases"/>
    <property type="match status" value="1"/>
</dbReference>
<dbReference type="CDD" id="cd07962">
    <property type="entry name" value="Anticodon_Ia_Val"/>
    <property type="match status" value="1"/>
</dbReference>
<feature type="domain" description="Valyl-tRNA synthetase tRNA-binding arm" evidence="16">
    <location>
        <begin position="884"/>
        <end position="945"/>
    </location>
</feature>
<dbReference type="RefSeq" id="WP_065615843.1">
    <property type="nucleotide sequence ID" value="NZ_BSCP01000036.1"/>
</dbReference>
<keyword evidence="3 13" id="KW-0963">Cytoplasm</keyword>
<comment type="subcellular location">
    <subcellularLocation>
        <location evidence="1 13">Cytoplasm</location>
    </subcellularLocation>
</comment>
<evidence type="ECO:0000256" key="9">
    <source>
        <dbReference type="ARBA" id="ARBA00023146"/>
    </source>
</evidence>
<dbReference type="InterPro" id="IPR014729">
    <property type="entry name" value="Rossmann-like_a/b/a_fold"/>
</dbReference>
<evidence type="ECO:0000256" key="4">
    <source>
        <dbReference type="ARBA" id="ARBA00022598"/>
    </source>
</evidence>
<evidence type="ECO:0000256" key="5">
    <source>
        <dbReference type="ARBA" id="ARBA00022741"/>
    </source>
</evidence>
<dbReference type="FunFam" id="3.90.740.10:FF:000003">
    <property type="entry name" value="Valine--tRNA ligase"/>
    <property type="match status" value="1"/>
</dbReference>
<evidence type="ECO:0000259" key="14">
    <source>
        <dbReference type="Pfam" id="PF00133"/>
    </source>
</evidence>
<dbReference type="Gene3D" id="1.10.730.10">
    <property type="entry name" value="Isoleucyl-tRNA Synthetase, Domain 1"/>
    <property type="match status" value="1"/>
</dbReference>
<keyword evidence="7 13" id="KW-0648">Protein biosynthesis</keyword>
<comment type="catalytic activity">
    <reaction evidence="10 13">
        <text>tRNA(Val) + L-valine + ATP = L-valyl-tRNA(Val) + AMP + diphosphate</text>
        <dbReference type="Rhea" id="RHEA:10704"/>
        <dbReference type="Rhea" id="RHEA-COMP:9672"/>
        <dbReference type="Rhea" id="RHEA-COMP:9708"/>
        <dbReference type="ChEBI" id="CHEBI:30616"/>
        <dbReference type="ChEBI" id="CHEBI:33019"/>
        <dbReference type="ChEBI" id="CHEBI:57762"/>
        <dbReference type="ChEBI" id="CHEBI:78442"/>
        <dbReference type="ChEBI" id="CHEBI:78537"/>
        <dbReference type="ChEBI" id="CHEBI:456215"/>
        <dbReference type="EC" id="6.1.1.9"/>
    </reaction>
</comment>
<evidence type="ECO:0000259" key="15">
    <source>
        <dbReference type="Pfam" id="PF08264"/>
    </source>
</evidence>
<comment type="caution">
    <text evidence="17">The sequence shown here is derived from an EMBL/GenBank/DDBJ whole genome shotgun (WGS) entry which is preliminary data.</text>
</comment>
<sequence>MDKTYQPHAIETSWYKTWESENYFAPQGAGESYTIMIPPPNVTGSLHMGHGFNNAIMDALIRFRRMQGRDTLWQPGTDHAGIATQMLVERQLEAQGQNRHDLGREKFLEKVWEWKDQSGGNISRQIRRLGSSVDWSRERFTMDDGLSEAVKEAFVRLHEDGLIYRGKRLVNWDTKLHTAISDLEVENHEEKGFLWNLKYPLADGVKTAEGNDFLIVATTRPETMLGDSAVAVNPNDERYKALIGKFVELPLVGRRIPIIADDYCDPEFGTGCVKITPAHDFNDYEVGKRHNLPLLNIFDKNANVLPAAQVFNLDGTLNESIDGKIPAEFAGLERFEARKQIVAAFDAAGLLVSVNDHNLKTPKGDRSGTVIEPWLTDQWYVSTKPLAEPAIAAVEDGRIQFVPKQYENMYFSWMRDIQDWCISRQLWWGHRIPAWYDESGKVYVGRDEAEVRAKHNLGPDVALQQDNDVLDTWFSSGLWTFSTLGWPEQTEFLKKFHSTDVLVTGFDIIFFWVARMIMMTMHLMKNEDGTPQVPFKTVYVHGLVRDGQGQKMSKSKGNVLDPLDIIDGIDLESLVQKRTSGLMQPKLAKKIEKQTREEFANGIESYGTDALRFTFCSLASTGRDIKFDMGRVEGYRNFCNKIWNAARYVLDKGEDCGQNGEAYELSLADRWIISQLQRTEAEVTRQLDQFRFDLAAQALYEFIWNQYCDWYLELSKPVLWDENAPVERQRGTRRTLVRVLEVALRLAHPFMPFITEEIWQRIAPLAGIQGKTIMLQPWPVANEERIDPAAEDDIEWLKGLMLGTRNIRGEMNIGPGKPLPIYLKNVSAEDQRRLTENEALLKKLARLESITVLKAGEEAPLSATALVGEMEVLVPMAGLIDKGAELARLDKEILRLQGEVQRVGGKLSNAGFVDKAPAEVIEKERAKLAEAEQALGKLAEQHARIASL</sequence>
<accession>A0A423NTC4</accession>
<dbReference type="Pfam" id="PF08264">
    <property type="entry name" value="Anticodon_1"/>
    <property type="match status" value="1"/>
</dbReference>
<feature type="domain" description="Aminoacyl-tRNA synthetase class Ia" evidence="14">
    <location>
        <begin position="14"/>
        <end position="628"/>
    </location>
</feature>
<dbReference type="GO" id="GO:0005524">
    <property type="term" value="F:ATP binding"/>
    <property type="evidence" value="ECO:0007669"/>
    <property type="project" value="UniProtKB-UniRule"/>
</dbReference>
<comment type="function">
    <text evidence="11 13">Catalyzes the attachment of valine to tRNA(Val). As ValRS can inadvertently accommodate and process structurally similar amino acids such as threonine, to avoid such errors, it has a 'posttransfer' editing activity that hydrolyzes mischarged Thr-tRNA(Val) in a tRNA-dependent manner.</text>
</comment>
<name>A0A423NTC4_9PSED</name>
<feature type="short sequence motif" description="'KMSKS' region" evidence="13">
    <location>
        <begin position="551"/>
        <end position="555"/>
    </location>
</feature>
<dbReference type="SUPFAM" id="SSF52374">
    <property type="entry name" value="Nucleotidylyl transferase"/>
    <property type="match status" value="1"/>
</dbReference>
<comment type="domain">
    <text evidence="13">ValRS has two distinct active sites: one for aminoacylation and one for editing. The misactivated threonine is translocated from the active site to the editing site.</text>
</comment>
<evidence type="ECO:0000256" key="13">
    <source>
        <dbReference type="HAMAP-Rule" id="MF_02004"/>
    </source>
</evidence>
<dbReference type="Gene3D" id="3.40.50.620">
    <property type="entry name" value="HUPs"/>
    <property type="match status" value="2"/>
</dbReference>
<evidence type="ECO:0000313" key="18">
    <source>
        <dbReference type="Proteomes" id="UP000284207"/>
    </source>
</evidence>
<comment type="domain">
    <text evidence="13">The C-terminal coiled-coil domain is crucial for aminoacylation activity.</text>
</comment>
<evidence type="ECO:0000256" key="6">
    <source>
        <dbReference type="ARBA" id="ARBA00022840"/>
    </source>
</evidence>
<dbReference type="GO" id="GO:0006438">
    <property type="term" value="P:valyl-tRNA aminoacylation"/>
    <property type="evidence" value="ECO:0007669"/>
    <property type="project" value="UniProtKB-UniRule"/>
</dbReference>
<organism evidence="17 18">
    <name type="scientific">Pseudomonas moraviensis</name>
    <dbReference type="NCBI Taxonomy" id="321662"/>
    <lineage>
        <taxon>Bacteria</taxon>
        <taxon>Pseudomonadati</taxon>
        <taxon>Pseudomonadota</taxon>
        <taxon>Gammaproteobacteria</taxon>
        <taxon>Pseudomonadales</taxon>
        <taxon>Pseudomonadaceae</taxon>
        <taxon>Pseudomonas</taxon>
    </lineage>
</organism>
<dbReference type="InterPro" id="IPR037118">
    <property type="entry name" value="Val-tRNA_synth_C_sf"/>
</dbReference>
<dbReference type="NCBIfam" id="NF004349">
    <property type="entry name" value="PRK05729.1"/>
    <property type="match status" value="1"/>
</dbReference>
<evidence type="ECO:0000256" key="1">
    <source>
        <dbReference type="ARBA" id="ARBA00004496"/>
    </source>
</evidence>
<dbReference type="SUPFAM" id="SSF50677">
    <property type="entry name" value="ValRS/IleRS/LeuRS editing domain"/>
    <property type="match status" value="1"/>
</dbReference>
<dbReference type="FunFam" id="3.40.50.620:FF:000020">
    <property type="entry name" value="Valine--tRNA ligase, mitochondrial"/>
    <property type="match status" value="1"/>
</dbReference>
<dbReference type="InterPro" id="IPR009008">
    <property type="entry name" value="Val/Leu/Ile-tRNA-synth_edit"/>
</dbReference>
<dbReference type="InterPro" id="IPR033705">
    <property type="entry name" value="Anticodon_Ia_Val"/>
</dbReference>
<keyword evidence="8 13" id="KW-0175">Coiled coil</keyword>
<keyword evidence="4 13" id="KW-0436">Ligase</keyword>
<gene>
    <name evidence="13" type="primary">valS</name>
    <name evidence="17" type="ORF">BK674_06155</name>
</gene>
<evidence type="ECO:0000313" key="17">
    <source>
        <dbReference type="EMBL" id="ROO01506.1"/>
    </source>
</evidence>
<dbReference type="PANTHER" id="PTHR11946">
    <property type="entry name" value="VALYL-TRNA SYNTHETASES"/>
    <property type="match status" value="1"/>
</dbReference>
<comment type="subunit">
    <text evidence="2 13">Monomer.</text>
</comment>
<keyword evidence="9 13" id="KW-0030">Aminoacyl-tRNA synthetase</keyword>
<dbReference type="InterPro" id="IPR009080">
    <property type="entry name" value="tRNAsynth_Ia_anticodon-bd"/>
</dbReference>
<dbReference type="NCBIfam" id="TIGR00422">
    <property type="entry name" value="valS"/>
    <property type="match status" value="1"/>
</dbReference>
<evidence type="ECO:0000256" key="11">
    <source>
        <dbReference type="ARBA" id="ARBA00055630"/>
    </source>
</evidence>
<dbReference type="PANTHER" id="PTHR11946:SF93">
    <property type="entry name" value="VALINE--TRNA LIGASE, CHLOROPLASTIC_MITOCHONDRIAL 2"/>
    <property type="match status" value="1"/>
</dbReference>
<dbReference type="AlphaFoldDB" id="A0A423NTC4"/>
<evidence type="ECO:0000256" key="8">
    <source>
        <dbReference type="ARBA" id="ARBA00023054"/>
    </source>
</evidence>
<dbReference type="CDD" id="cd00817">
    <property type="entry name" value="ValRS_core"/>
    <property type="match status" value="1"/>
</dbReference>
<dbReference type="Pfam" id="PF10458">
    <property type="entry name" value="Val_tRNA-synt_C"/>
    <property type="match status" value="1"/>
</dbReference>
<dbReference type="Pfam" id="PF00133">
    <property type="entry name" value="tRNA-synt_1"/>
    <property type="match status" value="1"/>
</dbReference>
<dbReference type="HAMAP" id="MF_02004">
    <property type="entry name" value="Val_tRNA_synth_type1"/>
    <property type="match status" value="1"/>
</dbReference>
<dbReference type="FunFam" id="1.10.287.380:FF:000001">
    <property type="entry name" value="Valine--tRNA ligase"/>
    <property type="match status" value="1"/>
</dbReference>
<feature type="short sequence motif" description="'HIGH' region" evidence="13">
    <location>
        <begin position="40"/>
        <end position="50"/>
    </location>
</feature>
<evidence type="ECO:0000256" key="7">
    <source>
        <dbReference type="ARBA" id="ARBA00022917"/>
    </source>
</evidence>
<reference evidence="17 18" key="1">
    <citation type="submission" date="2016-10" db="EMBL/GenBank/DDBJ databases">
        <title>Comparative genome analysis of multiple Pseudomonas spp. focuses on biocontrol and plant growth promoting traits.</title>
        <authorList>
            <person name="Tao X.-Y."/>
            <person name="Taylor C.G."/>
        </authorList>
    </citation>
    <scope>NUCLEOTIDE SEQUENCE [LARGE SCALE GENOMIC DNA]</scope>
    <source>
        <strain evidence="17 18">36B3</strain>
    </source>
</reference>
<dbReference type="Proteomes" id="UP000284207">
    <property type="component" value="Unassembled WGS sequence"/>
</dbReference>
<evidence type="ECO:0000256" key="2">
    <source>
        <dbReference type="ARBA" id="ARBA00011245"/>
    </source>
</evidence>
<dbReference type="GO" id="GO:0005829">
    <property type="term" value="C:cytosol"/>
    <property type="evidence" value="ECO:0007669"/>
    <property type="project" value="TreeGrafter"/>
</dbReference>
<dbReference type="GO" id="GO:0004832">
    <property type="term" value="F:valine-tRNA ligase activity"/>
    <property type="evidence" value="ECO:0007669"/>
    <property type="project" value="UniProtKB-UniRule"/>
</dbReference>
<dbReference type="Gene3D" id="1.10.287.380">
    <property type="entry name" value="Valyl-tRNA synthetase, C-terminal domain"/>
    <property type="match status" value="1"/>
</dbReference>
<dbReference type="FunFam" id="1.10.730.10:FF:000007">
    <property type="entry name" value="Valine--tRNA ligase"/>
    <property type="match status" value="1"/>
</dbReference>
<dbReference type="InterPro" id="IPR001412">
    <property type="entry name" value="aa-tRNA-synth_I_CS"/>
</dbReference>
<evidence type="ECO:0000259" key="16">
    <source>
        <dbReference type="Pfam" id="PF10458"/>
    </source>
</evidence>
<protein>
    <recommendedName>
        <fullName evidence="13">Valine--tRNA ligase</fullName>
        <ecNumber evidence="13">6.1.1.9</ecNumber>
    </recommendedName>
    <alternativeName>
        <fullName evidence="13">Valyl-tRNA synthetase</fullName>
        <shortName evidence="13">ValRS</shortName>
    </alternativeName>
</protein>
<dbReference type="InterPro" id="IPR019499">
    <property type="entry name" value="Val-tRNA_synth_tRNA-bd"/>
</dbReference>
<dbReference type="Gene3D" id="3.90.740.10">
    <property type="entry name" value="Valyl/Leucyl/Isoleucyl-tRNA synthetase, editing domain"/>
    <property type="match status" value="1"/>
</dbReference>
<comment type="similarity">
    <text evidence="12 13">Belongs to the class-I aminoacyl-tRNA synthetase family. ValS type 1 subfamily.</text>
</comment>
<dbReference type="InterPro" id="IPR002303">
    <property type="entry name" value="Valyl-tRNA_ligase"/>
</dbReference>
<dbReference type="PRINTS" id="PR00986">
    <property type="entry name" value="TRNASYNTHVAL"/>
</dbReference>
<keyword evidence="5 13" id="KW-0547">Nucleotide-binding</keyword>
<dbReference type="SUPFAM" id="SSF46589">
    <property type="entry name" value="tRNA-binding arm"/>
    <property type="match status" value="1"/>
</dbReference>
<evidence type="ECO:0000256" key="10">
    <source>
        <dbReference type="ARBA" id="ARBA00047552"/>
    </source>
</evidence>
<dbReference type="EC" id="6.1.1.9" evidence="13"/>
<feature type="binding site" evidence="13">
    <location>
        <position position="554"/>
    </location>
    <ligand>
        <name>ATP</name>
        <dbReference type="ChEBI" id="CHEBI:30616"/>
    </ligand>
</feature>
<dbReference type="InterPro" id="IPR010978">
    <property type="entry name" value="tRNA-bd_arm"/>
</dbReference>
<dbReference type="EMBL" id="MOCA01000003">
    <property type="protein sequence ID" value="ROO01506.1"/>
    <property type="molecule type" value="Genomic_DNA"/>
</dbReference>
<evidence type="ECO:0000256" key="3">
    <source>
        <dbReference type="ARBA" id="ARBA00022490"/>
    </source>
</evidence>
<dbReference type="PROSITE" id="PS00178">
    <property type="entry name" value="AA_TRNA_LIGASE_I"/>
    <property type="match status" value="1"/>
</dbReference>
<dbReference type="InterPro" id="IPR002300">
    <property type="entry name" value="aa-tRNA-synth_Ia"/>
</dbReference>
<dbReference type="GO" id="GO:0002161">
    <property type="term" value="F:aminoacyl-tRNA deacylase activity"/>
    <property type="evidence" value="ECO:0007669"/>
    <property type="project" value="InterPro"/>
</dbReference>
<keyword evidence="6 13" id="KW-0067">ATP-binding</keyword>
<dbReference type="FunFam" id="3.40.50.620:FF:000146">
    <property type="entry name" value="Valine--tRNA ligase"/>
    <property type="match status" value="1"/>
</dbReference>
<evidence type="ECO:0000256" key="12">
    <source>
        <dbReference type="ARBA" id="ARBA00060830"/>
    </source>
</evidence>
<proteinExistence type="inferred from homology"/>
<feature type="domain" description="Methionyl/Valyl/Leucyl/Isoleucyl-tRNA synthetase anticodon-binding" evidence="15">
    <location>
        <begin position="669"/>
        <end position="822"/>
    </location>
</feature>